<reference evidence="2" key="1">
    <citation type="submission" date="2016-01" db="EMBL/GenBank/DDBJ databases">
        <authorList>
            <person name="Mitreva M."/>
            <person name="Pepin K.H."/>
            <person name="Mihindukulasuriya K.A."/>
            <person name="Fulton R."/>
            <person name="Fronick C."/>
            <person name="O'Laughlin M."/>
            <person name="Miner T."/>
            <person name="Herter B."/>
            <person name="Rosa B.A."/>
            <person name="Cordes M."/>
            <person name="Tomlinson C."/>
            <person name="Wollam A."/>
            <person name="Palsikar V.B."/>
            <person name="Mardis E.R."/>
            <person name="Wilson R.K."/>
        </authorList>
    </citation>
    <scope>NUCLEOTIDE SEQUENCE [LARGE SCALE GENOMIC DNA]</scope>
    <source>
        <strain evidence="2">DNF00019</strain>
    </source>
</reference>
<sequence length="379" mass="41315">MQLPNNLPDDFWEASSARLAEQRAALWRMVKTQGICATLGIVGGALFVDKKHRICAIPTSPAPFVDTHGHLSCLRTHSASVALARAALAGVRVLVSPADPLDEIPSKFATPAAYVSWIDAQIEDAHKLLELCANEGLMPPTFAGYESAPALLDAVYVVAGVHPYGAAQYMHDKTQSRVLMQAFLTNPRCRGVGEIGIDFGPYNSLDAGVQADALLDQLMLARAYELPVELHVRNDAQHQTKSAHNLVYELLEQRATQTRAQNVAPLRCELHCFTEDAPTMQRFTDKGIYVAFGGASSFARSQKIRQAAAACPEHLILSETDAPYMAPVPVRGRECESAMVGFTAGHLARVREEQTGITKHSTYQALWDNAHRFFALGLA</sequence>
<dbReference type="PATRIC" id="fig|1393034.3.peg.1263"/>
<dbReference type="GO" id="GO:0016788">
    <property type="term" value="F:hydrolase activity, acting on ester bonds"/>
    <property type="evidence" value="ECO:0007669"/>
    <property type="project" value="InterPro"/>
</dbReference>
<name>A0A133XPR1_9ACTN</name>
<dbReference type="Gene3D" id="3.20.20.140">
    <property type="entry name" value="Metal-dependent hydrolases"/>
    <property type="match status" value="1"/>
</dbReference>
<dbReference type="EMBL" id="LSCR01000042">
    <property type="protein sequence ID" value="KXB32929.1"/>
    <property type="molecule type" value="Genomic_DNA"/>
</dbReference>
<evidence type="ECO:0000313" key="2">
    <source>
        <dbReference type="Proteomes" id="UP000070675"/>
    </source>
</evidence>
<dbReference type="SUPFAM" id="SSF51556">
    <property type="entry name" value="Metallo-dependent hydrolases"/>
    <property type="match status" value="1"/>
</dbReference>
<dbReference type="CDD" id="cd01310">
    <property type="entry name" value="TatD_DNAse"/>
    <property type="match status" value="1"/>
</dbReference>
<comment type="caution">
    <text evidence="1">The sequence shown here is derived from an EMBL/GenBank/DDBJ whole genome shotgun (WGS) entry which is preliminary data.</text>
</comment>
<dbReference type="InterPro" id="IPR001130">
    <property type="entry name" value="TatD-like"/>
</dbReference>
<dbReference type="OrthoDB" id="9810005at2"/>
<gene>
    <name evidence="1" type="ORF">HMPREF3192_01298</name>
</gene>
<keyword evidence="2" id="KW-1185">Reference proteome</keyword>
<keyword evidence="1" id="KW-0378">Hydrolase</keyword>
<proteinExistence type="predicted"/>
<dbReference type="PANTHER" id="PTHR46124">
    <property type="entry name" value="D-AMINOACYL-TRNA DEACYLASE"/>
    <property type="match status" value="1"/>
</dbReference>
<evidence type="ECO:0000313" key="1">
    <source>
        <dbReference type="EMBL" id="KXB32929.1"/>
    </source>
</evidence>
<dbReference type="InterPro" id="IPR032466">
    <property type="entry name" value="Metal_Hydrolase"/>
</dbReference>
<accession>A0A133XPR1</accession>
<organism evidence="1 2">
    <name type="scientific">Atopobium deltae</name>
    <dbReference type="NCBI Taxonomy" id="1393034"/>
    <lineage>
        <taxon>Bacteria</taxon>
        <taxon>Bacillati</taxon>
        <taxon>Actinomycetota</taxon>
        <taxon>Coriobacteriia</taxon>
        <taxon>Coriobacteriales</taxon>
        <taxon>Atopobiaceae</taxon>
        <taxon>Atopobium</taxon>
    </lineage>
</organism>
<dbReference type="Pfam" id="PF01026">
    <property type="entry name" value="TatD_DNase"/>
    <property type="match status" value="1"/>
</dbReference>
<dbReference type="PANTHER" id="PTHR46124:SF2">
    <property type="entry name" value="D-AMINOACYL-TRNA DEACYLASE"/>
    <property type="match status" value="1"/>
</dbReference>
<protein>
    <submittedName>
        <fullName evidence="1">Hydrolase, TatD family</fullName>
    </submittedName>
</protein>
<dbReference type="AlphaFoldDB" id="A0A133XPR1"/>
<dbReference type="STRING" id="1393034.HMPREF3192_01298"/>
<dbReference type="Proteomes" id="UP000070675">
    <property type="component" value="Unassembled WGS sequence"/>
</dbReference>